<keyword evidence="2" id="KW-1185">Reference proteome</keyword>
<dbReference type="InterPro" id="IPR012545">
    <property type="entry name" value="DUF1697"/>
</dbReference>
<dbReference type="RefSeq" id="WP_252854230.1">
    <property type="nucleotide sequence ID" value="NZ_JAMXLR010000065.1"/>
</dbReference>
<dbReference type="Pfam" id="PF08002">
    <property type="entry name" value="DUF1697"/>
    <property type="match status" value="1"/>
</dbReference>
<dbReference type="PANTHER" id="PTHR36439:SF1">
    <property type="entry name" value="DUF1697 DOMAIN-CONTAINING PROTEIN"/>
    <property type="match status" value="1"/>
</dbReference>
<comment type="caution">
    <text evidence="1">The sequence shown here is derived from an EMBL/GenBank/DDBJ whole genome shotgun (WGS) entry which is preliminary data.</text>
</comment>
<dbReference type="Gene3D" id="3.30.70.1280">
    <property type="entry name" value="SP0830-like domains"/>
    <property type="match status" value="1"/>
</dbReference>
<dbReference type="AlphaFoldDB" id="A0A9X2JHJ8"/>
<name>A0A9X2JHJ8_9BACT</name>
<dbReference type="Proteomes" id="UP001155241">
    <property type="component" value="Unassembled WGS sequence"/>
</dbReference>
<reference evidence="1" key="1">
    <citation type="submission" date="2022-06" db="EMBL/GenBank/DDBJ databases">
        <title>Aeoliella straminimaris, a novel planctomycete from sediments.</title>
        <authorList>
            <person name="Vitorino I.R."/>
            <person name="Lage O.M."/>
        </authorList>
    </citation>
    <scope>NUCLEOTIDE SEQUENCE</scope>
    <source>
        <strain evidence="1">ICT_H6.2</strain>
    </source>
</reference>
<organism evidence="1 2">
    <name type="scientific">Aeoliella straminimaris</name>
    <dbReference type="NCBI Taxonomy" id="2954799"/>
    <lineage>
        <taxon>Bacteria</taxon>
        <taxon>Pseudomonadati</taxon>
        <taxon>Planctomycetota</taxon>
        <taxon>Planctomycetia</taxon>
        <taxon>Pirellulales</taxon>
        <taxon>Lacipirellulaceae</taxon>
        <taxon>Aeoliella</taxon>
    </lineage>
</organism>
<dbReference type="Gene3D" id="3.30.70.1260">
    <property type="entry name" value="bacterial protein sp0830 like"/>
    <property type="match status" value="1"/>
</dbReference>
<dbReference type="SUPFAM" id="SSF160379">
    <property type="entry name" value="SP0830-like"/>
    <property type="match status" value="1"/>
</dbReference>
<dbReference type="EMBL" id="JAMXLR010000065">
    <property type="protein sequence ID" value="MCO6046120.1"/>
    <property type="molecule type" value="Genomic_DNA"/>
</dbReference>
<evidence type="ECO:0000313" key="1">
    <source>
        <dbReference type="EMBL" id="MCO6046120.1"/>
    </source>
</evidence>
<gene>
    <name evidence="1" type="ORF">NG895_19645</name>
</gene>
<accession>A0A9X2JHJ8</accession>
<dbReference type="PANTHER" id="PTHR36439">
    <property type="entry name" value="BLL4334 PROTEIN"/>
    <property type="match status" value="1"/>
</dbReference>
<dbReference type="PIRSF" id="PIRSF008502">
    <property type="entry name" value="UCP008502"/>
    <property type="match status" value="1"/>
</dbReference>
<proteinExistence type="predicted"/>
<protein>
    <submittedName>
        <fullName evidence="1">DUF1697 domain-containing protein</fullName>
    </submittedName>
</protein>
<evidence type="ECO:0000313" key="2">
    <source>
        <dbReference type="Proteomes" id="UP001155241"/>
    </source>
</evidence>
<sequence length="183" mass="20308">MPNSRHLALLRGVNVGGRNLIAKDELRQCFETIGFTAVRTYIQSGNILFRSDSSALRELTKRVEAALSERFDYQAQAVVLSHAKYQAAVAAAPPAWGQDAACKHYAIFPVGGITPQKVLAQLPEPDAGIETVTVGPGVLLWSVDNRRQPRSTYARLSRHQLYKQLTIRNSNTTFKLLELFSEI</sequence>